<evidence type="ECO:0000313" key="2">
    <source>
        <dbReference type="Proteomes" id="UP000179807"/>
    </source>
</evidence>
<dbReference type="EMBL" id="MLAK01000816">
    <property type="protein sequence ID" value="OHT03713.1"/>
    <property type="molecule type" value="Genomic_DNA"/>
</dbReference>
<reference evidence="1" key="1">
    <citation type="submission" date="2016-10" db="EMBL/GenBank/DDBJ databases">
        <authorList>
            <person name="Benchimol M."/>
            <person name="Almeida L.G."/>
            <person name="Vasconcelos A.T."/>
            <person name="Perreira-Neves A."/>
            <person name="Rosa I.A."/>
            <person name="Tasca T."/>
            <person name="Bogo M.R."/>
            <person name="de Souza W."/>
        </authorList>
    </citation>
    <scope>NUCLEOTIDE SEQUENCE [LARGE SCALE GENOMIC DNA]</scope>
    <source>
        <strain evidence="1">K</strain>
    </source>
</reference>
<keyword evidence="2" id="KW-1185">Reference proteome</keyword>
<protein>
    <recommendedName>
        <fullName evidence="3">SWIM-type domain-containing protein</fullName>
    </recommendedName>
</protein>
<comment type="caution">
    <text evidence="1">The sequence shown here is derived from an EMBL/GenBank/DDBJ whole genome shotgun (WGS) entry which is preliminary data.</text>
</comment>
<dbReference type="RefSeq" id="XP_068356849.1">
    <property type="nucleotide sequence ID" value="XM_068493148.1"/>
</dbReference>
<proteinExistence type="predicted"/>
<dbReference type="Proteomes" id="UP000179807">
    <property type="component" value="Unassembled WGS sequence"/>
</dbReference>
<dbReference type="VEuPathDB" id="TrichDB:TRFO_06533"/>
<evidence type="ECO:0000313" key="1">
    <source>
        <dbReference type="EMBL" id="OHT03713.1"/>
    </source>
</evidence>
<dbReference type="GeneID" id="94827852"/>
<sequence length="174" mass="20735">MEGNIFGKVLKTIICDSDSALLPAIGEFNKQQLQNETFFIQHNKCTCNKIVICRIICSHMIKYSCEYKVHLPFIQFFNEQLFESKVDQEYCLDFSLSQVELNLILEEMVYPHENTEKIEGDYESNEISSIEKVHQLKVILYQNIYQIAEDDKLYDELFQYIEEIRKKLRRKSRQ</sequence>
<accession>A0A1J4JX36</accession>
<gene>
    <name evidence="1" type="ORF">TRFO_06533</name>
</gene>
<name>A0A1J4JX36_9EUKA</name>
<dbReference type="AlphaFoldDB" id="A0A1J4JX36"/>
<evidence type="ECO:0008006" key="3">
    <source>
        <dbReference type="Google" id="ProtNLM"/>
    </source>
</evidence>
<organism evidence="1 2">
    <name type="scientific">Tritrichomonas foetus</name>
    <dbReference type="NCBI Taxonomy" id="1144522"/>
    <lineage>
        <taxon>Eukaryota</taxon>
        <taxon>Metamonada</taxon>
        <taxon>Parabasalia</taxon>
        <taxon>Tritrichomonadida</taxon>
        <taxon>Tritrichomonadidae</taxon>
        <taxon>Tritrichomonas</taxon>
    </lineage>
</organism>